<evidence type="ECO:0000256" key="1">
    <source>
        <dbReference type="ARBA" id="ARBA00011881"/>
    </source>
</evidence>
<sequence length="400" mass="43867">MSTSFDALKQREEKLLCRTYGRYPLAIKRGDGARLYDFEDKEYIDLLSGIAVTNIGHCRPELADVMAEQARKLVHVSNLFYQEEQLELAEKILATCHFDKAFFCNSGAEANEAAIKICRRYIQRVKGRDAGEIITFTGAFHGRTLATVAATGQEKFADGFAPIPQGFKQIPWGDLAALEEAVTESTAGVLVEVIQGEGGIRPMTADFAKGVERICREKGILFMVDEIQTGLCRTGKFWAHQLFDLKPDVMSCAKALANGLPMGAMLCSEEVSKGFEPGSHATTFGAGAVLSAVAAKVIDIMVDDKLAEQAHELGEYAMNLFREIGERHPGTIDEVRGHGLMIGVVLAEDGKAVWEALIERGFILNLTQERVLRLVPPLVISKEDIDAFALALEDLLSKKI</sequence>
<evidence type="ECO:0000256" key="9">
    <source>
        <dbReference type="HAMAP-Rule" id="MF_01107"/>
    </source>
</evidence>
<proteinExistence type="inferred from homology"/>
<feature type="binding site" evidence="9">
    <location>
        <position position="140"/>
    </location>
    <ligand>
        <name>pyridoxal 5'-phosphate</name>
        <dbReference type="ChEBI" id="CHEBI:597326"/>
    </ligand>
</feature>
<evidence type="ECO:0000256" key="5">
    <source>
        <dbReference type="ARBA" id="ARBA00022898"/>
    </source>
</evidence>
<dbReference type="CDD" id="cd00610">
    <property type="entry name" value="OAT_like"/>
    <property type="match status" value="1"/>
</dbReference>
<dbReference type="EMBL" id="JXMS01000014">
    <property type="protein sequence ID" value="OBQ51615.1"/>
    <property type="molecule type" value="Genomic_DNA"/>
</dbReference>
<comment type="pathway">
    <text evidence="8">Organosulfur degradation; alkanesulfonate degradation.</text>
</comment>
<feature type="binding site" evidence="9">
    <location>
        <position position="283"/>
    </location>
    <ligand>
        <name>pyridoxal 5'-phosphate</name>
        <dbReference type="ChEBI" id="CHEBI:597326"/>
    </ligand>
</feature>
<keyword evidence="11" id="KW-1185">Reference proteome</keyword>
<comment type="catalytic activity">
    <reaction evidence="9">
        <text>N(2)-acetyl-L-ornithine + 2-oxoglutarate = N-acetyl-L-glutamate 5-semialdehyde + L-glutamate</text>
        <dbReference type="Rhea" id="RHEA:18049"/>
        <dbReference type="ChEBI" id="CHEBI:16810"/>
        <dbReference type="ChEBI" id="CHEBI:29123"/>
        <dbReference type="ChEBI" id="CHEBI:29985"/>
        <dbReference type="ChEBI" id="CHEBI:57805"/>
        <dbReference type="EC" id="2.6.1.11"/>
    </reaction>
</comment>
<evidence type="ECO:0000256" key="2">
    <source>
        <dbReference type="ARBA" id="ARBA00022576"/>
    </source>
</evidence>
<comment type="miscellaneous">
    <text evidence="9">May also have succinyldiaminopimelate aminotransferase activity, thus carrying out the corresponding step in lysine biosynthesis.</text>
</comment>
<feature type="binding site" evidence="9">
    <location>
        <position position="282"/>
    </location>
    <ligand>
        <name>N(2)-acetyl-L-ornithine</name>
        <dbReference type="ChEBI" id="CHEBI:57805"/>
    </ligand>
</feature>
<comment type="caution">
    <text evidence="10">The sequence shown here is derived from an EMBL/GenBank/DDBJ whole genome shotgun (WGS) entry which is preliminary data.</text>
</comment>
<dbReference type="STRING" id="1560234.SP90_09560"/>
<comment type="similarity">
    <text evidence="9">Belongs to the class-III pyridoxal-phosphate-dependent aminotransferase family. ArgD subfamily.</text>
</comment>
<dbReference type="InterPro" id="IPR015421">
    <property type="entry name" value="PyrdxlP-dep_Trfase_major"/>
</dbReference>
<dbReference type="GO" id="GO:0005737">
    <property type="term" value="C:cytoplasm"/>
    <property type="evidence" value="ECO:0007669"/>
    <property type="project" value="UniProtKB-SubCell"/>
</dbReference>
<dbReference type="PANTHER" id="PTHR11986:SF79">
    <property type="entry name" value="ACETYLORNITHINE AMINOTRANSFERASE, MITOCHONDRIAL"/>
    <property type="match status" value="1"/>
</dbReference>
<dbReference type="InterPro" id="IPR015422">
    <property type="entry name" value="PyrdxlP-dep_Trfase_small"/>
</dbReference>
<reference evidence="10 11" key="1">
    <citation type="submission" date="2015-01" db="EMBL/GenBank/DDBJ databases">
        <title>Desulfovibrio sp. JC271 draft genome sequence.</title>
        <authorList>
            <person name="Shivani Y."/>
            <person name="Subhash Y."/>
            <person name="Sasikala C."/>
            <person name="Ramana C.V."/>
        </authorList>
    </citation>
    <scope>NUCLEOTIDE SEQUENCE [LARGE SCALE GENOMIC DNA]</scope>
    <source>
        <strain evidence="10 11">JC271</strain>
    </source>
</reference>
<dbReference type="HAMAP" id="MF_01107">
    <property type="entry name" value="ArgD_aminotrans_3"/>
    <property type="match status" value="1"/>
</dbReference>
<protein>
    <recommendedName>
        <fullName evidence="9">Acetylornithine aminotransferase</fullName>
        <shortName evidence="9">ACOAT</shortName>
        <ecNumber evidence="9">2.6.1.11</ecNumber>
    </recommendedName>
</protein>
<feature type="binding site" evidence="9">
    <location>
        <begin position="225"/>
        <end position="228"/>
    </location>
    <ligand>
        <name>pyridoxal 5'-phosphate</name>
        <dbReference type="ChEBI" id="CHEBI:597326"/>
    </ligand>
</feature>
<comment type="catalytic activity">
    <reaction evidence="7">
        <text>taurine + pyruvate = sulfoacetaldehyde + L-alanine</text>
        <dbReference type="Rhea" id="RHEA:10420"/>
        <dbReference type="ChEBI" id="CHEBI:15361"/>
        <dbReference type="ChEBI" id="CHEBI:57972"/>
        <dbReference type="ChEBI" id="CHEBI:58246"/>
        <dbReference type="ChEBI" id="CHEBI:507393"/>
        <dbReference type="EC" id="2.6.1.77"/>
    </reaction>
    <physiologicalReaction direction="left-to-right" evidence="7">
        <dbReference type="Rhea" id="RHEA:10421"/>
    </physiologicalReaction>
</comment>
<dbReference type="InterPro" id="IPR005814">
    <property type="entry name" value="Aminotrans_3"/>
</dbReference>
<feature type="binding site" evidence="9">
    <location>
        <position position="143"/>
    </location>
    <ligand>
        <name>N(2)-acetyl-L-ornithine</name>
        <dbReference type="ChEBI" id="CHEBI:57805"/>
    </ligand>
</feature>
<comment type="subunit">
    <text evidence="1">Homotetramer.</text>
</comment>
<gene>
    <name evidence="9" type="primary">argD</name>
    <name evidence="10" type="ORF">SP90_09560</name>
</gene>
<keyword evidence="5 9" id="KW-0663">Pyridoxal phosphate</keyword>
<dbReference type="InterPro" id="IPR004636">
    <property type="entry name" value="AcOrn/SuccOrn_fam"/>
</dbReference>
<keyword evidence="2 9" id="KW-0032">Aminotransferase</keyword>
<feature type="modified residue" description="N6-(pyridoxal phosphate)lysine" evidence="9">
    <location>
        <position position="254"/>
    </location>
</feature>
<dbReference type="GO" id="GO:0030170">
    <property type="term" value="F:pyridoxal phosphate binding"/>
    <property type="evidence" value="ECO:0007669"/>
    <property type="project" value="InterPro"/>
</dbReference>
<evidence type="ECO:0000313" key="11">
    <source>
        <dbReference type="Proteomes" id="UP000091979"/>
    </source>
</evidence>
<dbReference type="PROSITE" id="PS00600">
    <property type="entry name" value="AA_TRANSFER_CLASS_3"/>
    <property type="match status" value="1"/>
</dbReference>
<dbReference type="GO" id="GO:0003992">
    <property type="term" value="F:N2-acetyl-L-ornithine:2-oxoglutarate 5-aminotransferase activity"/>
    <property type="evidence" value="ECO:0007669"/>
    <property type="project" value="UniProtKB-UniRule"/>
</dbReference>
<comment type="subcellular location">
    <subcellularLocation>
        <location evidence="9">Cytoplasm</location>
    </subcellularLocation>
</comment>
<evidence type="ECO:0000313" key="10">
    <source>
        <dbReference type="EMBL" id="OBQ51615.1"/>
    </source>
</evidence>
<keyword evidence="4 9" id="KW-0808">Transferase</keyword>
<dbReference type="GO" id="GO:0006526">
    <property type="term" value="P:L-arginine biosynthetic process"/>
    <property type="evidence" value="ECO:0007669"/>
    <property type="project" value="UniProtKB-UniRule"/>
</dbReference>
<dbReference type="PATRIC" id="fig|1560234.3.peg.744"/>
<comment type="cofactor">
    <cofactor evidence="9">
        <name>pyridoxal 5'-phosphate</name>
        <dbReference type="ChEBI" id="CHEBI:597326"/>
    </cofactor>
    <text evidence="9">Binds 1 pyridoxal phosphate per subunit.</text>
</comment>
<keyword evidence="3 9" id="KW-0028">Amino-acid biosynthesis</keyword>
<dbReference type="Gene3D" id="3.90.1150.10">
    <property type="entry name" value="Aspartate Aminotransferase, domain 1"/>
    <property type="match status" value="1"/>
</dbReference>
<dbReference type="NCBIfam" id="TIGR00707">
    <property type="entry name" value="argD"/>
    <property type="match status" value="1"/>
</dbReference>
<keyword evidence="9" id="KW-0055">Arginine biosynthesis</keyword>
<evidence type="ECO:0000256" key="6">
    <source>
        <dbReference type="ARBA" id="ARBA00023317"/>
    </source>
</evidence>
<dbReference type="FunFam" id="3.40.640.10:FF:000004">
    <property type="entry name" value="Acetylornithine aminotransferase"/>
    <property type="match status" value="1"/>
</dbReference>
<accession>A0A1B7XCH9</accession>
<dbReference type="PANTHER" id="PTHR11986">
    <property type="entry name" value="AMINOTRANSFERASE CLASS III"/>
    <property type="match status" value="1"/>
</dbReference>
<dbReference type="GO" id="GO:0031299">
    <property type="term" value="F:taurine-pyruvate aminotransferase activity"/>
    <property type="evidence" value="ECO:0007669"/>
    <property type="project" value="UniProtKB-EC"/>
</dbReference>
<dbReference type="Pfam" id="PF00202">
    <property type="entry name" value="Aminotran_3"/>
    <property type="match status" value="1"/>
</dbReference>
<dbReference type="PIRSF" id="PIRSF000521">
    <property type="entry name" value="Transaminase_4ab_Lys_Orn"/>
    <property type="match status" value="1"/>
</dbReference>
<organism evidence="10 11">
    <name type="scientific">Halodesulfovibrio spirochaetisodalis</name>
    <dbReference type="NCBI Taxonomy" id="1560234"/>
    <lineage>
        <taxon>Bacteria</taxon>
        <taxon>Pseudomonadati</taxon>
        <taxon>Thermodesulfobacteriota</taxon>
        <taxon>Desulfovibrionia</taxon>
        <taxon>Desulfovibrionales</taxon>
        <taxon>Desulfovibrionaceae</taxon>
        <taxon>Halodesulfovibrio</taxon>
    </lineage>
</organism>
<keyword evidence="6" id="KW-0670">Pyruvate</keyword>
<dbReference type="RefSeq" id="WP_066855013.1">
    <property type="nucleotide sequence ID" value="NZ_JXMS01000014.1"/>
</dbReference>
<dbReference type="EC" id="2.6.1.11" evidence="9"/>
<dbReference type="InterPro" id="IPR015424">
    <property type="entry name" value="PyrdxlP-dep_Trfase"/>
</dbReference>
<dbReference type="OrthoDB" id="9801834at2"/>
<evidence type="ECO:0000256" key="4">
    <source>
        <dbReference type="ARBA" id="ARBA00022679"/>
    </source>
</evidence>
<feature type="binding site" evidence="9">
    <location>
        <begin position="107"/>
        <end position="108"/>
    </location>
    <ligand>
        <name>pyridoxal 5'-phosphate</name>
        <dbReference type="ChEBI" id="CHEBI:597326"/>
    </ligand>
</feature>
<comment type="subunit">
    <text evidence="9">Homodimer.</text>
</comment>
<dbReference type="AlphaFoldDB" id="A0A1B7XCH9"/>
<dbReference type="Proteomes" id="UP000091979">
    <property type="component" value="Unassembled WGS sequence"/>
</dbReference>
<dbReference type="UniPathway" id="UPA00068">
    <property type="reaction ID" value="UER00109"/>
</dbReference>
<evidence type="ECO:0000256" key="3">
    <source>
        <dbReference type="ARBA" id="ARBA00022605"/>
    </source>
</evidence>
<evidence type="ECO:0000256" key="8">
    <source>
        <dbReference type="ARBA" id="ARBA00060602"/>
    </source>
</evidence>
<dbReference type="InterPro" id="IPR050103">
    <property type="entry name" value="Class-III_PLP-dep_AT"/>
</dbReference>
<dbReference type="GO" id="GO:0042802">
    <property type="term" value="F:identical protein binding"/>
    <property type="evidence" value="ECO:0007669"/>
    <property type="project" value="TreeGrafter"/>
</dbReference>
<evidence type="ECO:0000256" key="7">
    <source>
        <dbReference type="ARBA" id="ARBA00052998"/>
    </source>
</evidence>
<comment type="pathway">
    <text evidence="9">Amino-acid biosynthesis; L-arginine biosynthesis; N(2)-acetyl-L-ornithine from L-glutamate: step 4/4.</text>
</comment>
<keyword evidence="9" id="KW-0963">Cytoplasm</keyword>
<dbReference type="NCBIfam" id="NF002325">
    <property type="entry name" value="PRK01278.1"/>
    <property type="match status" value="1"/>
</dbReference>
<dbReference type="SUPFAM" id="SSF53383">
    <property type="entry name" value="PLP-dependent transferases"/>
    <property type="match status" value="1"/>
</dbReference>
<dbReference type="Gene3D" id="3.40.640.10">
    <property type="entry name" value="Type I PLP-dependent aspartate aminotransferase-like (Major domain)"/>
    <property type="match status" value="1"/>
</dbReference>
<name>A0A1B7XCH9_9BACT</name>
<dbReference type="InterPro" id="IPR049704">
    <property type="entry name" value="Aminotrans_3_PPA_site"/>
</dbReference>